<dbReference type="PANTHER" id="PTHR19848">
    <property type="entry name" value="WD40 REPEAT PROTEIN"/>
    <property type="match status" value="1"/>
</dbReference>
<dbReference type="PANTHER" id="PTHR19848:SF0">
    <property type="entry name" value="NOTCHLESS PROTEIN HOMOLOG 1"/>
    <property type="match status" value="1"/>
</dbReference>
<keyword evidence="4" id="KW-0539">Nucleus</keyword>
<evidence type="ECO:0008006" key="8">
    <source>
        <dbReference type="Google" id="ProtNLM"/>
    </source>
</evidence>
<reference evidence="6 7" key="1">
    <citation type="submission" date="2023-01" db="EMBL/GenBank/DDBJ databases">
        <title>Analysis of 21 Apiospora genomes using comparative genomics revels a genus with tremendous synthesis potential of carbohydrate active enzymes and secondary metabolites.</title>
        <authorList>
            <person name="Sorensen T."/>
        </authorList>
    </citation>
    <scope>NUCLEOTIDE SEQUENCE [LARGE SCALE GENOMIC DNA]</scope>
    <source>
        <strain evidence="6 7">CBS 24483</strain>
    </source>
</reference>
<dbReference type="InterPro" id="IPR015943">
    <property type="entry name" value="WD40/YVTN_repeat-like_dom_sf"/>
</dbReference>
<name>A0ABR1QBM1_9PEZI</name>
<dbReference type="Pfam" id="PF00400">
    <property type="entry name" value="WD40"/>
    <property type="match status" value="7"/>
</dbReference>
<dbReference type="EMBL" id="JAQQWE010000005">
    <property type="protein sequence ID" value="KAK7951365.1"/>
    <property type="molecule type" value="Genomic_DNA"/>
</dbReference>
<organism evidence="6 7">
    <name type="scientific">Apiospora aurea</name>
    <dbReference type="NCBI Taxonomy" id="335848"/>
    <lineage>
        <taxon>Eukaryota</taxon>
        <taxon>Fungi</taxon>
        <taxon>Dikarya</taxon>
        <taxon>Ascomycota</taxon>
        <taxon>Pezizomycotina</taxon>
        <taxon>Sordariomycetes</taxon>
        <taxon>Xylariomycetidae</taxon>
        <taxon>Amphisphaeriales</taxon>
        <taxon>Apiosporaceae</taxon>
        <taxon>Apiospora</taxon>
    </lineage>
</organism>
<dbReference type="InterPro" id="IPR001680">
    <property type="entry name" value="WD40_rpt"/>
</dbReference>
<dbReference type="GeneID" id="92076377"/>
<evidence type="ECO:0000313" key="7">
    <source>
        <dbReference type="Proteomes" id="UP001391051"/>
    </source>
</evidence>
<feature type="repeat" description="WD" evidence="5">
    <location>
        <begin position="236"/>
        <end position="277"/>
    </location>
</feature>
<keyword evidence="7" id="KW-1185">Reference proteome</keyword>
<dbReference type="InterPro" id="IPR036322">
    <property type="entry name" value="WD40_repeat_dom_sf"/>
</dbReference>
<evidence type="ECO:0000256" key="2">
    <source>
        <dbReference type="ARBA" id="ARBA00022574"/>
    </source>
</evidence>
<dbReference type="PROSITE" id="PS00678">
    <property type="entry name" value="WD_REPEATS_1"/>
    <property type="match status" value="2"/>
</dbReference>
<evidence type="ECO:0000256" key="3">
    <source>
        <dbReference type="ARBA" id="ARBA00022737"/>
    </source>
</evidence>
<feature type="non-terminal residue" evidence="6">
    <location>
        <position position="569"/>
    </location>
</feature>
<dbReference type="PRINTS" id="PR00320">
    <property type="entry name" value="GPROTEINBRPT"/>
</dbReference>
<dbReference type="CDD" id="cd00200">
    <property type="entry name" value="WD40"/>
    <property type="match status" value="1"/>
</dbReference>
<evidence type="ECO:0000256" key="4">
    <source>
        <dbReference type="ARBA" id="ARBA00023242"/>
    </source>
</evidence>
<keyword evidence="2 5" id="KW-0853">WD repeat</keyword>
<feature type="repeat" description="WD" evidence="5">
    <location>
        <begin position="327"/>
        <end position="367"/>
    </location>
</feature>
<protein>
    <recommendedName>
        <fullName evidence="8">NLE domain-containing protein</fullName>
    </recommendedName>
</protein>
<feature type="repeat" description="WD" evidence="5">
    <location>
        <begin position="451"/>
        <end position="477"/>
    </location>
</feature>
<feature type="repeat" description="WD" evidence="5">
    <location>
        <begin position="500"/>
        <end position="541"/>
    </location>
</feature>
<comment type="subcellular location">
    <subcellularLocation>
        <location evidence="1">Nucleus</location>
        <location evidence="1">Nucleolus</location>
    </subcellularLocation>
</comment>
<evidence type="ECO:0000313" key="6">
    <source>
        <dbReference type="EMBL" id="KAK7951365.1"/>
    </source>
</evidence>
<proteinExistence type="predicted"/>
<dbReference type="Gene3D" id="2.130.10.10">
    <property type="entry name" value="YVTN repeat-like/Quinoprotein amine dehydrogenase"/>
    <property type="match status" value="1"/>
</dbReference>
<sequence>MRRLPARERNDVVDDNLDGVGDDMMKSHIKVVLAGPSFLPLHLDVAQPTSHGDHCPSPSKRQRREVLERSQIQADVTPAPIETGSFKARFIDSDSNQLAEVVEIPLADASEKNVSLLLNTLLGRDKDEFTPYKFRIHLPGSDVILDKYPSPSEFLAVLRSHGVANPFETTLTLSAEPQSVFRVQAVTRLSHKISGHGQPILACQFSPKNSKYLATGSGDCTARIWDADTGTPKCTLSGHTGWVLAVSWSPCGSWLATGSYDKTVRIWDPETGKPIGKPLTGHSKWVTGLAWEPYHMWKDGAPRLASSSKDGTVRVWNPIIGRADHVLSGHKGNVTCVRWGGIGLIYTASQDKTIKCWNAAEGTLAHTLNGHAHWVNHLATSSDFVLRTSYHDHTRSVPETAEAKRAKAKERFEKAAMRQGKVVERLVSASDDFTMYLWGDPNESTKPLQRMVGHQKQINHCSFSPDGNLIASASFDNHDYGSAGLLIHIPHRDGRFLNSLRGHVAPVYQCAFSADSRLLVSCSKDTTLKVWNMQTFKLAVDLPGHEDEVWAVDWSPTDSRVGSGGKDKA</sequence>
<evidence type="ECO:0000256" key="5">
    <source>
        <dbReference type="PROSITE-ProRule" id="PRU00221"/>
    </source>
</evidence>
<feature type="repeat" description="WD" evidence="5">
    <location>
        <begin position="542"/>
        <end position="569"/>
    </location>
</feature>
<feature type="repeat" description="WD" evidence="5">
    <location>
        <begin position="279"/>
        <end position="317"/>
    </location>
</feature>
<dbReference type="SMART" id="SM00320">
    <property type="entry name" value="WD40"/>
    <property type="match status" value="8"/>
</dbReference>
<comment type="caution">
    <text evidence="6">The sequence shown here is derived from an EMBL/GenBank/DDBJ whole genome shotgun (WGS) entry which is preliminary data.</text>
</comment>
<dbReference type="InterPro" id="IPR020472">
    <property type="entry name" value="WD40_PAC1"/>
</dbReference>
<dbReference type="Proteomes" id="UP001391051">
    <property type="component" value="Unassembled WGS sequence"/>
</dbReference>
<dbReference type="PROSITE" id="PS50294">
    <property type="entry name" value="WD_REPEATS_REGION"/>
    <property type="match status" value="5"/>
</dbReference>
<evidence type="ECO:0000256" key="1">
    <source>
        <dbReference type="ARBA" id="ARBA00004604"/>
    </source>
</evidence>
<dbReference type="SUPFAM" id="SSF50978">
    <property type="entry name" value="WD40 repeat-like"/>
    <property type="match status" value="1"/>
</dbReference>
<feature type="repeat" description="WD" evidence="5">
    <location>
        <begin position="193"/>
        <end position="235"/>
    </location>
</feature>
<gene>
    <name evidence="6" type="ORF">PG986_007093</name>
</gene>
<accession>A0ABR1QBM1</accession>
<dbReference type="RefSeq" id="XP_066699427.1">
    <property type="nucleotide sequence ID" value="XM_066843315.1"/>
</dbReference>
<dbReference type="PROSITE" id="PS50082">
    <property type="entry name" value="WD_REPEATS_2"/>
    <property type="match status" value="7"/>
</dbReference>
<dbReference type="InterPro" id="IPR019775">
    <property type="entry name" value="WD40_repeat_CS"/>
</dbReference>
<keyword evidence="3" id="KW-0677">Repeat</keyword>